<sequence>MLYEGNNVMKLRHYSLLITFIIVIGIYLTQINVCAATQQAENGQFNGLTLDVARRYYQPDTIKSFISQVAQNRGRFVQLHLSDAQSFAIENDTVGQTLANATQTNGVWRNNKTHQAFYSKSQIADLVTFAKQKHITLIPEVDTPAHIDGMIKTMRANHQTQQINQLTYKNKSYGREFHLSNASITFVKQLDNEVAQSFSGQADMHFHLGGDEFTDQTKSNKPYITYLNALAKNIQAQGFIPEAWNDGYMSRALNQYDKHIQITYWNWTADEKGAPGKERQKAWATMPELIHHGFKVFNYNDYYLYFNLSQKNIKSRNVAYMTNDMKQNWDPTIWDNDNDSSLNSLHNIVGSSVSIWADKDAHSKINDKQILTASQKFLSQFLQLARQPI</sequence>
<dbReference type="InterPro" id="IPR025705">
    <property type="entry name" value="Beta_hexosaminidase_sua/sub"/>
</dbReference>
<keyword evidence="4" id="KW-1133">Transmembrane helix</keyword>
<evidence type="ECO:0000256" key="3">
    <source>
        <dbReference type="PIRSR" id="PIRSR625705-1"/>
    </source>
</evidence>
<name>A0A0R1RDL3_9LACO</name>
<dbReference type="GO" id="GO:0005975">
    <property type="term" value="P:carbohydrate metabolic process"/>
    <property type="evidence" value="ECO:0007669"/>
    <property type="project" value="InterPro"/>
</dbReference>
<proteinExistence type="inferred from homology"/>
<keyword evidence="4" id="KW-0472">Membrane</keyword>
<feature type="active site" description="Proton donor" evidence="3">
    <location>
        <position position="212"/>
    </location>
</feature>
<comment type="similarity">
    <text evidence="1">Belongs to the glycosyl hydrolase 20 family.</text>
</comment>
<reference evidence="6 7" key="1">
    <citation type="journal article" date="2015" name="Genome Announc.">
        <title>Expanding the biotechnology potential of lactobacilli through comparative genomics of 213 strains and associated genera.</title>
        <authorList>
            <person name="Sun Z."/>
            <person name="Harris H.M."/>
            <person name="McCann A."/>
            <person name="Guo C."/>
            <person name="Argimon S."/>
            <person name="Zhang W."/>
            <person name="Yang X."/>
            <person name="Jeffery I.B."/>
            <person name="Cooney J.C."/>
            <person name="Kagawa T.F."/>
            <person name="Liu W."/>
            <person name="Song Y."/>
            <person name="Salvetti E."/>
            <person name="Wrobel A."/>
            <person name="Rasinkangas P."/>
            <person name="Parkhill J."/>
            <person name="Rea M.C."/>
            <person name="O'Sullivan O."/>
            <person name="Ritari J."/>
            <person name="Douillard F.P."/>
            <person name="Paul Ross R."/>
            <person name="Yang R."/>
            <person name="Briner A.E."/>
            <person name="Felis G.E."/>
            <person name="de Vos W.M."/>
            <person name="Barrangou R."/>
            <person name="Klaenhammer T.R."/>
            <person name="Caufield P.W."/>
            <person name="Cui Y."/>
            <person name="Zhang H."/>
            <person name="O'Toole P.W."/>
        </authorList>
    </citation>
    <scope>NUCLEOTIDE SEQUENCE [LARGE SCALE GENOMIC DNA]</scope>
    <source>
        <strain evidence="6 7">DSM 15814</strain>
    </source>
</reference>
<dbReference type="PANTHER" id="PTHR43678:SF1">
    <property type="entry name" value="BETA-N-ACETYLHEXOSAMINIDASE"/>
    <property type="match status" value="1"/>
</dbReference>
<evidence type="ECO:0000259" key="5">
    <source>
        <dbReference type="Pfam" id="PF00728"/>
    </source>
</evidence>
<dbReference type="Gene3D" id="3.20.20.80">
    <property type="entry name" value="Glycosidases"/>
    <property type="match status" value="1"/>
</dbReference>
<dbReference type="Pfam" id="PF00728">
    <property type="entry name" value="Glyco_hydro_20"/>
    <property type="match status" value="1"/>
</dbReference>
<dbReference type="GO" id="GO:0004563">
    <property type="term" value="F:beta-N-acetylhexosaminidase activity"/>
    <property type="evidence" value="ECO:0007669"/>
    <property type="project" value="InterPro"/>
</dbReference>
<gene>
    <name evidence="6" type="ORF">FD35_GL001327</name>
</gene>
<protein>
    <recommendedName>
        <fullName evidence="5">Glycoside hydrolase family 20 catalytic domain-containing protein</fullName>
    </recommendedName>
</protein>
<organism evidence="6 7">
    <name type="scientific">Furfurilactobacillus rossiae DSM 15814</name>
    <dbReference type="NCBI Taxonomy" id="1114972"/>
    <lineage>
        <taxon>Bacteria</taxon>
        <taxon>Bacillati</taxon>
        <taxon>Bacillota</taxon>
        <taxon>Bacilli</taxon>
        <taxon>Lactobacillales</taxon>
        <taxon>Lactobacillaceae</taxon>
        <taxon>Furfurilactobacillus</taxon>
    </lineage>
</organism>
<dbReference type="InterPro" id="IPR052764">
    <property type="entry name" value="GH20_Enzymes"/>
</dbReference>
<feature type="transmembrane region" description="Helical" evidence="4">
    <location>
        <begin position="12"/>
        <end position="29"/>
    </location>
</feature>
<keyword evidence="4" id="KW-0812">Transmembrane</keyword>
<evidence type="ECO:0000256" key="4">
    <source>
        <dbReference type="SAM" id="Phobius"/>
    </source>
</evidence>
<dbReference type="InterPro" id="IPR017853">
    <property type="entry name" value="GH"/>
</dbReference>
<dbReference type="EMBL" id="AZFF01000021">
    <property type="protein sequence ID" value="KRL53332.1"/>
    <property type="molecule type" value="Genomic_DNA"/>
</dbReference>
<dbReference type="InterPro" id="IPR015883">
    <property type="entry name" value="Glyco_hydro_20_cat"/>
</dbReference>
<accession>A0A0R1RDL3</accession>
<evidence type="ECO:0000313" key="7">
    <source>
        <dbReference type="Proteomes" id="UP000051999"/>
    </source>
</evidence>
<feature type="domain" description="Glycoside hydrolase family 20 catalytic" evidence="5">
    <location>
        <begin position="45"/>
        <end position="359"/>
    </location>
</feature>
<dbReference type="Proteomes" id="UP000051999">
    <property type="component" value="Unassembled WGS sequence"/>
</dbReference>
<dbReference type="PATRIC" id="fig|1114972.6.peg.1345"/>
<dbReference type="AlphaFoldDB" id="A0A0R1RDL3"/>
<dbReference type="PANTHER" id="PTHR43678">
    <property type="entry name" value="PUTATIVE (AFU_ORTHOLOGUE AFUA_2G00640)-RELATED"/>
    <property type="match status" value="1"/>
</dbReference>
<keyword evidence="2" id="KW-0378">Hydrolase</keyword>
<evidence type="ECO:0000256" key="1">
    <source>
        <dbReference type="ARBA" id="ARBA00006285"/>
    </source>
</evidence>
<comment type="caution">
    <text evidence="6">The sequence shown here is derived from an EMBL/GenBank/DDBJ whole genome shotgun (WGS) entry which is preliminary data.</text>
</comment>
<dbReference type="SUPFAM" id="SSF51445">
    <property type="entry name" value="(Trans)glycosidases"/>
    <property type="match status" value="1"/>
</dbReference>
<evidence type="ECO:0000256" key="2">
    <source>
        <dbReference type="ARBA" id="ARBA00022801"/>
    </source>
</evidence>
<evidence type="ECO:0000313" key="6">
    <source>
        <dbReference type="EMBL" id="KRL53332.1"/>
    </source>
</evidence>
<keyword evidence="7" id="KW-1185">Reference proteome</keyword>
<dbReference type="PRINTS" id="PR00738">
    <property type="entry name" value="GLHYDRLASE20"/>
</dbReference>
<dbReference type="eggNOG" id="COG3525">
    <property type="taxonomic scope" value="Bacteria"/>
</dbReference>
<dbReference type="STRING" id="1114972.FD35_GL001327"/>